<dbReference type="GO" id="GO:0030151">
    <property type="term" value="F:molybdenum ion binding"/>
    <property type="evidence" value="ECO:0007669"/>
    <property type="project" value="InterPro"/>
</dbReference>
<dbReference type="Pfam" id="PF04891">
    <property type="entry name" value="NifQ"/>
    <property type="match status" value="1"/>
</dbReference>
<comment type="caution">
    <text evidence="1">The sequence shown here is derived from an EMBL/GenBank/DDBJ whole genome shotgun (WGS) entry which is preliminary data.</text>
</comment>
<dbReference type="AlphaFoldDB" id="A0A2S3V1J8"/>
<reference evidence="1 2" key="1">
    <citation type="submission" date="2018-01" db="EMBL/GenBank/DDBJ databases">
        <title>Genomic Encyclopedia of Archaeal and Bacterial Type Strains, Phase II (KMG-II): from individual species to whole genera.</title>
        <authorList>
            <person name="Goeker M."/>
        </authorList>
    </citation>
    <scope>NUCLEOTIDE SEQUENCE [LARGE SCALE GENOMIC DNA]</scope>
    <source>
        <strain evidence="1 2">DSM 17023</strain>
    </source>
</reference>
<gene>
    <name evidence="1" type="ORF">CLV41_101293</name>
</gene>
<name>A0A2S3V1J8_9HYPH</name>
<evidence type="ECO:0000313" key="2">
    <source>
        <dbReference type="Proteomes" id="UP000236959"/>
    </source>
</evidence>
<accession>A0A2S3V1J8</accession>
<proteinExistence type="predicted"/>
<protein>
    <submittedName>
        <fullName evidence="1">Nitrogen fixation protein NifQ</fullName>
    </submittedName>
</protein>
<evidence type="ECO:0000313" key="1">
    <source>
        <dbReference type="EMBL" id="POF33844.1"/>
    </source>
</evidence>
<sequence length="210" mass="23005">MTGDEAYRWLIDASAASDCDAFDIHVAASILALALSEEEAGVFSGFGDGSGLSQTELRGLAGRMFPAIVEELVKLSQGAGPQVDDEEQSVRDILLMYATGANDLEKTFAAMIARRCKAPHHLWQDLGLRHRGELSQLMDRHFSRLSARNREDMKWKKFLYRMVCGSAGFTLCTAPVCTDCDDFDTCFGDETGEARLARIANSEENASQPG</sequence>
<organism evidence="1 2">
    <name type="scientific">Roseibium marinum</name>
    <dbReference type="NCBI Taxonomy" id="281252"/>
    <lineage>
        <taxon>Bacteria</taxon>
        <taxon>Pseudomonadati</taxon>
        <taxon>Pseudomonadota</taxon>
        <taxon>Alphaproteobacteria</taxon>
        <taxon>Hyphomicrobiales</taxon>
        <taxon>Stappiaceae</taxon>
        <taxon>Roseibium</taxon>
    </lineage>
</organism>
<dbReference type="EMBL" id="PPCN01000001">
    <property type="protein sequence ID" value="POF33844.1"/>
    <property type="molecule type" value="Genomic_DNA"/>
</dbReference>
<keyword evidence="2" id="KW-1185">Reference proteome</keyword>
<dbReference type="InterPro" id="IPR006975">
    <property type="entry name" value="NifQ"/>
</dbReference>
<dbReference type="OrthoDB" id="192277at2"/>
<dbReference type="Proteomes" id="UP000236959">
    <property type="component" value="Unassembled WGS sequence"/>
</dbReference>
<dbReference type="GO" id="GO:0009399">
    <property type="term" value="P:nitrogen fixation"/>
    <property type="evidence" value="ECO:0007669"/>
    <property type="project" value="InterPro"/>
</dbReference>
<dbReference type="RefSeq" id="WP_103220503.1">
    <property type="nucleotide sequence ID" value="NZ_PPCN01000001.1"/>
</dbReference>